<accession>A0ABS6H8Z5</accession>
<feature type="domain" description="CYTH" evidence="1">
    <location>
        <begin position="2"/>
        <end position="152"/>
    </location>
</feature>
<evidence type="ECO:0000259" key="1">
    <source>
        <dbReference type="PROSITE" id="PS51707"/>
    </source>
</evidence>
<dbReference type="SMART" id="SM01118">
    <property type="entry name" value="CYTH"/>
    <property type="match status" value="1"/>
</dbReference>
<proteinExistence type="predicted"/>
<reference evidence="2 3" key="1">
    <citation type="submission" date="2021-01" db="EMBL/GenBank/DDBJ databases">
        <title>Roseomonas sp. nov, a bacterium isolated from an oil production mixture in Yumen Oilfield.</title>
        <authorList>
            <person name="Wu D."/>
        </authorList>
    </citation>
    <scope>NUCLEOTIDE SEQUENCE [LARGE SCALE GENOMIC DNA]</scope>
    <source>
        <strain evidence="2 3">ROY-5-3</strain>
    </source>
</reference>
<gene>
    <name evidence="2" type="ORF">JJQ90_15870</name>
</gene>
<dbReference type="PIRSF" id="PIRSF016487">
    <property type="entry name" value="CYTH_UCP016487"/>
    <property type="match status" value="1"/>
</dbReference>
<evidence type="ECO:0000313" key="2">
    <source>
        <dbReference type="EMBL" id="MBU8545199.1"/>
    </source>
</evidence>
<evidence type="ECO:0000313" key="3">
    <source>
        <dbReference type="Proteomes" id="UP000689967"/>
    </source>
</evidence>
<dbReference type="PANTHER" id="PTHR40114">
    <property type="entry name" value="SLR0698 PROTEIN"/>
    <property type="match status" value="1"/>
</dbReference>
<dbReference type="RefSeq" id="WP_216877020.1">
    <property type="nucleotide sequence ID" value="NZ_JAERQM010000004.1"/>
</dbReference>
<dbReference type="PANTHER" id="PTHR40114:SF1">
    <property type="entry name" value="SLR0698 PROTEIN"/>
    <property type="match status" value="1"/>
</dbReference>
<organism evidence="2 3">
    <name type="scientific">Falsiroseomonas oleicola</name>
    <dbReference type="NCBI Taxonomy" id="2801474"/>
    <lineage>
        <taxon>Bacteria</taxon>
        <taxon>Pseudomonadati</taxon>
        <taxon>Pseudomonadota</taxon>
        <taxon>Alphaproteobacteria</taxon>
        <taxon>Acetobacterales</taxon>
        <taxon>Roseomonadaceae</taxon>
        <taxon>Falsiroseomonas</taxon>
    </lineage>
</organism>
<sequence length="155" mass="16436">MGIEIERKFLVTGQGWRAAVAGPGVPMRQGYLSAPGKGAPVVRVRIAGPRGFLTIKGPGGLVRAEFEYEVPVAEAESMLALCLTPPLAKTRHEVPHAGHLWTVDVFEAPARLAGLVLAEVELPDETTEPPLPDWLGAEVTEDPRYANAALAIAGP</sequence>
<dbReference type="PROSITE" id="PS51707">
    <property type="entry name" value="CYTH"/>
    <property type="match status" value="1"/>
</dbReference>
<dbReference type="CDD" id="cd07891">
    <property type="entry name" value="CYTH-like_CthTTM-like_1"/>
    <property type="match status" value="1"/>
</dbReference>
<name>A0ABS6H8Z5_9PROT</name>
<comment type="caution">
    <text evidence="2">The sequence shown here is derived from an EMBL/GenBank/DDBJ whole genome shotgun (WGS) entry which is preliminary data.</text>
</comment>
<dbReference type="InterPro" id="IPR012042">
    <property type="entry name" value="NeuTTM/CthTTM-like"/>
</dbReference>
<protein>
    <submittedName>
        <fullName evidence="2">CYTH domain-containing protein</fullName>
    </submittedName>
</protein>
<dbReference type="EMBL" id="JAERQM010000004">
    <property type="protein sequence ID" value="MBU8545199.1"/>
    <property type="molecule type" value="Genomic_DNA"/>
</dbReference>
<dbReference type="Proteomes" id="UP000689967">
    <property type="component" value="Unassembled WGS sequence"/>
</dbReference>
<keyword evidence="3" id="KW-1185">Reference proteome</keyword>
<dbReference type="InterPro" id="IPR023577">
    <property type="entry name" value="CYTH_domain"/>
</dbReference>
<dbReference type="Pfam" id="PF01928">
    <property type="entry name" value="CYTH"/>
    <property type="match status" value="1"/>
</dbReference>